<reference evidence="1" key="1">
    <citation type="submission" date="2010-04" db="EMBL/GenBank/DDBJ databases">
        <title>Phylogenetic evidence for origin and evolution of rice rigged stunt virus.</title>
        <authorList>
            <person name="Chen Q."/>
            <person name="Wu M.A."/>
            <person name="Wu Z.J."/>
            <person name="Xie L.H."/>
        </authorList>
    </citation>
    <scope>NUCLEOTIDE SEQUENCE</scope>
    <source>
        <strain evidence="1">SX</strain>
    </source>
</reference>
<accession>F4YTV4</accession>
<organismHost>
    <name type="scientific">Oryza rufipogon</name>
    <name type="common">Brownbeard rice</name>
    <name type="synonym">Asian wild rice</name>
    <dbReference type="NCBI Taxonomy" id="4529"/>
</organismHost>
<evidence type="ECO:0000313" key="1">
    <source>
        <dbReference type="EMBL" id="AEC32909.1"/>
    </source>
</evidence>
<protein>
    <submittedName>
        <fullName evidence="1">Spike protein</fullName>
    </submittedName>
</protein>
<dbReference type="EMBL" id="HM125567">
    <property type="protein sequence ID" value="AEC32909.1"/>
    <property type="molecule type" value="Genomic_RNA"/>
</dbReference>
<name>F4YTV4_RRSV</name>
<organismHost>
    <name type="scientific">Oryza latifolia</name>
    <dbReference type="NCBI Taxonomy" id="4534"/>
</organismHost>
<organism evidence="1">
    <name type="scientific">Rice ragged stunt virus</name>
    <name type="common">RRSV</name>
    <dbReference type="NCBI Taxonomy" id="42475"/>
    <lineage>
        <taxon>Viruses</taxon>
        <taxon>Riboviria</taxon>
        <taxon>Orthornavirae</taxon>
        <taxon>Duplornaviricota</taxon>
        <taxon>Resentoviricetes</taxon>
        <taxon>Reovirales</taxon>
        <taxon>Spinareoviridae</taxon>
        <taxon>Oryzavirus</taxon>
        <taxon>Oryzavirus oryzae</taxon>
    </lineage>
</organism>
<proteinExistence type="predicted"/>
<sequence>MKTAFARDPFTAPATGTYGTIYASRSLPRLSISKFLEDANPEIYELSRYEALGTNRPSSGKRAMQPAVSKPALLETVFTLDIWYRRTNNQNIGNLRDSVSRFLSDDRVREAVMVRLDLDIVVQLKEYWLIVKDKEAQTFADRLAFDSHLFVNRGENANYDLVTQMFIPSDTFLKDNFKTEALKKLLLSVQSHTGLDAGLQGDSSKATYNIGLGQYLEDEALLYRQGVALQQMAFAELELARGAEKEAFPSTFDLSNRPACNLILKRTCKWYQQTFKAEERKEFAKSLWVDDFAEANWNTGNLSFGFSTTLNVIERWRLTRFYVHMYSSVHIYSQKASG</sequence>
<organismHost>
    <name type="scientific">Oryza nivara</name>
    <name type="common">Indian wild rice</name>
    <name type="synonym">Oryza sativa f. spontanea</name>
    <dbReference type="NCBI Taxonomy" id="4536"/>
</organismHost>